<evidence type="ECO:0000313" key="2">
    <source>
        <dbReference type="Proteomes" id="UP000093000"/>
    </source>
</evidence>
<gene>
    <name evidence="1" type="ORF">A0J61_10826</name>
</gene>
<dbReference type="AlphaFoldDB" id="A0A1C7N183"/>
<dbReference type="PANTHER" id="PTHR10492">
    <property type="match status" value="1"/>
</dbReference>
<dbReference type="Proteomes" id="UP000093000">
    <property type="component" value="Unassembled WGS sequence"/>
</dbReference>
<dbReference type="PANTHER" id="PTHR10492:SF57">
    <property type="entry name" value="ATP-DEPENDENT DNA HELICASE"/>
    <property type="match status" value="1"/>
</dbReference>
<proteinExistence type="predicted"/>
<organism evidence="1 2">
    <name type="scientific">Choanephora cucurbitarum</name>
    <dbReference type="NCBI Taxonomy" id="101091"/>
    <lineage>
        <taxon>Eukaryota</taxon>
        <taxon>Fungi</taxon>
        <taxon>Fungi incertae sedis</taxon>
        <taxon>Mucoromycota</taxon>
        <taxon>Mucoromycotina</taxon>
        <taxon>Mucoromycetes</taxon>
        <taxon>Mucorales</taxon>
        <taxon>Mucorineae</taxon>
        <taxon>Choanephoraceae</taxon>
        <taxon>Choanephoroideae</taxon>
        <taxon>Choanephora</taxon>
    </lineage>
</organism>
<protein>
    <submittedName>
        <fullName evidence="1">Uncharacterized protein</fullName>
    </submittedName>
</protein>
<dbReference type="STRING" id="101091.A0A1C7N183"/>
<name>A0A1C7N183_9FUNG</name>
<sequence>MDGRSHRVQIKEKQTNEMKSVYLTNQNVVPYNPFLTKKYKAHINVELCGTVGAIKCINKYVYKGPDRTTVHLKNENDEIERYLTSRYIGPTEAVWCLFEYAMHEEDPSVTSLANHLENEQSVYFDPEAIAE</sequence>
<reference evidence="1 2" key="1">
    <citation type="submission" date="2016-03" db="EMBL/GenBank/DDBJ databases">
        <title>Choanephora cucurbitarum.</title>
        <authorList>
            <person name="Min B."/>
            <person name="Park H."/>
            <person name="Park J.-H."/>
            <person name="Shin H.-D."/>
            <person name="Choi I.-G."/>
        </authorList>
    </citation>
    <scope>NUCLEOTIDE SEQUENCE [LARGE SCALE GENOMIC DNA]</scope>
    <source>
        <strain evidence="1 2">KUS-F28377</strain>
    </source>
</reference>
<dbReference type="OrthoDB" id="2276331at2759"/>
<comment type="caution">
    <text evidence="1">The sequence shown here is derived from an EMBL/GenBank/DDBJ whole genome shotgun (WGS) entry which is preliminary data.</text>
</comment>
<dbReference type="EMBL" id="LUGH01001424">
    <property type="protein sequence ID" value="OBZ81124.1"/>
    <property type="molecule type" value="Genomic_DNA"/>
</dbReference>
<accession>A0A1C7N183</accession>
<evidence type="ECO:0000313" key="1">
    <source>
        <dbReference type="EMBL" id="OBZ81124.1"/>
    </source>
</evidence>
<keyword evidence="2" id="KW-1185">Reference proteome</keyword>
<dbReference type="InParanoid" id="A0A1C7N183"/>